<dbReference type="InterPro" id="IPR038729">
    <property type="entry name" value="Rad50/SbcC_AAA"/>
</dbReference>
<evidence type="ECO:0000259" key="3">
    <source>
        <dbReference type="Pfam" id="PF13476"/>
    </source>
</evidence>
<dbReference type="InterPro" id="IPR051396">
    <property type="entry name" value="Bact_Antivir_Def_Nuclease"/>
</dbReference>
<feature type="coiled-coil region" evidence="1">
    <location>
        <begin position="173"/>
        <end position="200"/>
    </location>
</feature>
<dbReference type="InterPro" id="IPR003959">
    <property type="entry name" value="ATPase_AAA_core"/>
</dbReference>
<dbReference type="SUPFAM" id="SSF52540">
    <property type="entry name" value="P-loop containing nucleoside triphosphate hydrolases"/>
    <property type="match status" value="1"/>
</dbReference>
<dbReference type="Pfam" id="PF13476">
    <property type="entry name" value="AAA_23"/>
    <property type="match status" value="1"/>
</dbReference>
<proteinExistence type="predicted"/>
<feature type="domain" description="ATPase AAA-type core" evidence="2">
    <location>
        <begin position="364"/>
        <end position="431"/>
    </location>
</feature>
<dbReference type="RefSeq" id="WP_207681247.1">
    <property type="nucleotide sequence ID" value="NZ_CP061800.1"/>
</dbReference>
<dbReference type="Gene3D" id="3.40.50.300">
    <property type="entry name" value="P-loop containing nucleotide triphosphate hydrolases"/>
    <property type="match status" value="2"/>
</dbReference>
<evidence type="ECO:0000313" key="5">
    <source>
        <dbReference type="Proteomes" id="UP000663722"/>
    </source>
</evidence>
<dbReference type="InterPro" id="IPR027417">
    <property type="entry name" value="P-loop_NTPase"/>
</dbReference>
<name>A0A975BGT2_9BACT</name>
<keyword evidence="1" id="KW-0175">Coiled coil</keyword>
<dbReference type="PANTHER" id="PTHR43581:SF4">
    <property type="entry name" value="ATP_GTP PHOSPHATASE"/>
    <property type="match status" value="1"/>
</dbReference>
<dbReference type="KEGG" id="dmm:dnm_010140"/>
<protein>
    <submittedName>
        <fullName evidence="4">AAA ATPase-like domain-containing protein</fullName>
    </submittedName>
</protein>
<keyword evidence="5" id="KW-1185">Reference proteome</keyword>
<sequence length="460" mass="53169">MRLLKVHVHAYRCLEDVVINFEPDIKPQVFPIGGENGSGKSTLLQLIFALLHCSRHPERRDFLNHAIKHTKKPYEKWALTRICIAKIELLHQKQRVEFEFFLKPLSTSPEVEIGKMMETITAKRRRYREIKTGLQKVRRSSAVIDLEDVRNGNKNPLEVLTFLFQSEADRQSYEKIIQESEHLKSDLESLENELSQRLEAFKPLFLNVVNLPAEDKNYDYGLFCQGSCDDSLAKKVLDYASEHVFLAGQPTQPYLFLEDDTIQELFKSEGNYERSLGEVRHFLPNFYNYSPFSVLKILEALQDARDKDFQEVNKTGTYGNAYNSLVKELKTLLGEEKEISATPKMDAITVRCKTSGNTYLELGPEDLSHGELKRASLYSWIRHREINNAIVLIDEIENGLHPDWQYEIVRELASWGTNNQYLLATHSFYLCEALTPRHVKELEPRLADPVAKKKEHGIDP</sequence>
<organism evidence="4 5">
    <name type="scientific">Desulfonema magnum</name>
    <dbReference type="NCBI Taxonomy" id="45655"/>
    <lineage>
        <taxon>Bacteria</taxon>
        <taxon>Pseudomonadati</taxon>
        <taxon>Thermodesulfobacteriota</taxon>
        <taxon>Desulfobacteria</taxon>
        <taxon>Desulfobacterales</taxon>
        <taxon>Desulfococcaceae</taxon>
        <taxon>Desulfonema</taxon>
    </lineage>
</organism>
<dbReference type="Proteomes" id="UP000663722">
    <property type="component" value="Chromosome"/>
</dbReference>
<feature type="domain" description="Rad50/SbcC-type AAA" evidence="3">
    <location>
        <begin position="5"/>
        <end position="194"/>
    </location>
</feature>
<evidence type="ECO:0000256" key="1">
    <source>
        <dbReference type="SAM" id="Coils"/>
    </source>
</evidence>
<dbReference type="Pfam" id="PF13304">
    <property type="entry name" value="AAA_21"/>
    <property type="match status" value="1"/>
</dbReference>
<dbReference type="PANTHER" id="PTHR43581">
    <property type="entry name" value="ATP/GTP PHOSPHATASE"/>
    <property type="match status" value="1"/>
</dbReference>
<gene>
    <name evidence="4" type="ORF">dnm_010140</name>
</gene>
<reference evidence="4" key="1">
    <citation type="journal article" date="2021" name="Microb. Physiol.">
        <title>Proteogenomic Insights into the Physiology of Marine, Sulfate-Reducing, Filamentous Desulfonema limicola and Desulfonema magnum.</title>
        <authorList>
            <person name="Schnaars V."/>
            <person name="Wohlbrand L."/>
            <person name="Scheve S."/>
            <person name="Hinrichs C."/>
            <person name="Reinhardt R."/>
            <person name="Rabus R."/>
        </authorList>
    </citation>
    <scope>NUCLEOTIDE SEQUENCE</scope>
    <source>
        <strain evidence="4">4be13</strain>
    </source>
</reference>
<dbReference type="EMBL" id="CP061800">
    <property type="protein sequence ID" value="QTA85010.1"/>
    <property type="molecule type" value="Genomic_DNA"/>
</dbReference>
<accession>A0A975BGT2</accession>
<evidence type="ECO:0000313" key="4">
    <source>
        <dbReference type="EMBL" id="QTA85010.1"/>
    </source>
</evidence>
<dbReference type="AlphaFoldDB" id="A0A975BGT2"/>
<evidence type="ECO:0000259" key="2">
    <source>
        <dbReference type="Pfam" id="PF13304"/>
    </source>
</evidence>